<reference evidence="2" key="1">
    <citation type="submission" date="2022-09" db="EMBL/GenBank/DDBJ databases">
        <title>Whole genome shotgun sequence of Streptomyces albidoflavus NBRC 12854.</title>
        <authorList>
            <person name="Komaki H."/>
            <person name="Tamura T."/>
        </authorList>
    </citation>
    <scope>NUCLEOTIDE SEQUENCE</scope>
    <source>
        <strain evidence="2">NBRC 12854</strain>
    </source>
</reference>
<feature type="region of interest" description="Disordered" evidence="1">
    <location>
        <begin position="1"/>
        <end position="31"/>
    </location>
</feature>
<name>A0AA37FCB1_9ACTN</name>
<dbReference type="AlphaFoldDB" id="A0AA37FCB1"/>
<dbReference type="Proteomes" id="UP001051844">
    <property type="component" value="Unassembled WGS sequence"/>
</dbReference>
<comment type="caution">
    <text evidence="2">The sequence shown here is derived from an EMBL/GenBank/DDBJ whole genome shotgun (WGS) entry which is preliminary data.</text>
</comment>
<sequence>MPGAAEGRSRGGDVHDRPARRHLADGPAGTQQVSENIDFQGLPHPHPLRIGFGQRPHRPAHAGVVHQPGDRPQALGGDIEHMVHVCRVGGVDRDCHSRPPQRTHPFGHALGSLGIRPVPHGHIVPLGRQSQADRRADAPTAAGDHSHSLTYFSVFSTLFCPPNRDR</sequence>
<dbReference type="EMBL" id="BNDZ01000005">
    <property type="protein sequence ID" value="GHI46820.1"/>
    <property type="molecule type" value="Genomic_DNA"/>
</dbReference>
<evidence type="ECO:0000256" key="1">
    <source>
        <dbReference type="SAM" id="MobiDB-lite"/>
    </source>
</evidence>
<evidence type="ECO:0000313" key="2">
    <source>
        <dbReference type="EMBL" id="GHI46820.1"/>
    </source>
</evidence>
<accession>A0AA37FCB1</accession>
<protein>
    <submittedName>
        <fullName evidence="2">Uncharacterized protein</fullName>
    </submittedName>
</protein>
<proteinExistence type="predicted"/>
<gene>
    <name evidence="2" type="ORF">ScoT_29940</name>
</gene>
<feature type="compositionally biased region" description="Basic and acidic residues" evidence="1">
    <location>
        <begin position="7"/>
        <end position="17"/>
    </location>
</feature>
<evidence type="ECO:0000313" key="3">
    <source>
        <dbReference type="Proteomes" id="UP001051844"/>
    </source>
</evidence>
<organism evidence="2 3">
    <name type="scientific">Streptomyces albidoflavus</name>
    <dbReference type="NCBI Taxonomy" id="1886"/>
    <lineage>
        <taxon>Bacteria</taxon>
        <taxon>Bacillati</taxon>
        <taxon>Actinomycetota</taxon>
        <taxon>Actinomycetes</taxon>
        <taxon>Kitasatosporales</taxon>
        <taxon>Streptomycetaceae</taxon>
        <taxon>Streptomyces</taxon>
        <taxon>Streptomyces albidoflavus group</taxon>
    </lineage>
</organism>